<evidence type="ECO:0000256" key="1">
    <source>
        <dbReference type="ARBA" id="ARBA00001698"/>
    </source>
</evidence>
<evidence type="ECO:0000256" key="18">
    <source>
        <dbReference type="SAM" id="Phobius"/>
    </source>
</evidence>
<keyword evidence="8 16" id="KW-0808">Transferase</keyword>
<dbReference type="InterPro" id="IPR002347">
    <property type="entry name" value="SDR_fam"/>
</dbReference>
<dbReference type="InterPro" id="IPR016720">
    <property type="entry name" value="PC_Trfase_euk"/>
</dbReference>
<feature type="transmembrane region" description="Helical" evidence="18">
    <location>
        <begin position="106"/>
        <end position="125"/>
    </location>
</feature>
<dbReference type="PRINTS" id="PR00080">
    <property type="entry name" value="SDRFAMILY"/>
</dbReference>
<evidence type="ECO:0000256" key="4">
    <source>
        <dbReference type="ARBA" id="ARBA00005189"/>
    </source>
</evidence>
<dbReference type="EMBL" id="CALLCH030000007">
    <property type="protein sequence ID" value="CAI4213185.1"/>
    <property type="molecule type" value="Genomic_DNA"/>
</dbReference>
<dbReference type="GO" id="GO:0005789">
    <property type="term" value="C:endoplasmic reticulum membrane"/>
    <property type="evidence" value="ECO:0007669"/>
    <property type="project" value="TreeGrafter"/>
</dbReference>
<gene>
    <name evidence="19" type="ORF">PPNO1_LOCUS2935</name>
</gene>
<comment type="caution">
    <text evidence="19">The sequence shown here is derived from an EMBL/GenBank/DDBJ whole genome shotgun (WGS) entry which is preliminary data.</text>
</comment>
<keyword evidence="12" id="KW-0443">Lipid metabolism</keyword>
<reference evidence="19" key="1">
    <citation type="submission" date="2022-11" db="EMBL/GenBank/DDBJ databases">
        <authorList>
            <person name="Scott C."/>
            <person name="Bruce N."/>
        </authorList>
    </citation>
    <scope>NUCLEOTIDE SEQUENCE</scope>
</reference>
<dbReference type="Proteomes" id="UP000838763">
    <property type="component" value="Unassembled WGS sequence"/>
</dbReference>
<evidence type="ECO:0000256" key="2">
    <source>
        <dbReference type="ARBA" id="ARBA00004141"/>
    </source>
</evidence>
<evidence type="ECO:0000256" key="12">
    <source>
        <dbReference type="ARBA" id="ARBA00023098"/>
    </source>
</evidence>
<evidence type="ECO:0000256" key="9">
    <source>
        <dbReference type="ARBA" id="ARBA00022692"/>
    </source>
</evidence>
<dbReference type="GO" id="GO:0004605">
    <property type="term" value="F:phosphatidate cytidylyltransferase activity"/>
    <property type="evidence" value="ECO:0007669"/>
    <property type="project" value="UniProtKB-EC"/>
</dbReference>
<dbReference type="EC" id="2.7.7.41" evidence="6 16"/>
<dbReference type="Pfam" id="PF01148">
    <property type="entry name" value="CTP_transf_1"/>
    <property type="match status" value="1"/>
</dbReference>
<evidence type="ECO:0000313" key="19">
    <source>
        <dbReference type="EMBL" id="CAI4213185.1"/>
    </source>
</evidence>
<evidence type="ECO:0000256" key="16">
    <source>
        <dbReference type="RuleBase" id="RU003938"/>
    </source>
</evidence>
<evidence type="ECO:0000256" key="13">
    <source>
        <dbReference type="ARBA" id="ARBA00023136"/>
    </source>
</evidence>
<comment type="similarity">
    <text evidence="5 16">Belongs to the CDS family.</text>
</comment>
<keyword evidence="10 16" id="KW-0548">Nucleotidyltransferase</keyword>
<feature type="transmembrane region" description="Helical" evidence="18">
    <location>
        <begin position="234"/>
        <end position="252"/>
    </location>
</feature>
<proteinExistence type="inferred from homology"/>
<comment type="subcellular location">
    <subcellularLocation>
        <location evidence="2">Membrane</location>
        <topology evidence="2">Multi-pass membrane protein</topology>
    </subcellularLocation>
</comment>
<evidence type="ECO:0000256" key="14">
    <source>
        <dbReference type="ARBA" id="ARBA00023209"/>
    </source>
</evidence>
<feature type="transmembrane region" description="Helical" evidence="18">
    <location>
        <begin position="375"/>
        <end position="395"/>
    </location>
</feature>
<feature type="transmembrane region" description="Helical" evidence="18">
    <location>
        <begin position="258"/>
        <end position="278"/>
    </location>
</feature>
<organism evidence="19 20">
    <name type="scientific">Parascedosporium putredinis</name>
    <dbReference type="NCBI Taxonomy" id="1442378"/>
    <lineage>
        <taxon>Eukaryota</taxon>
        <taxon>Fungi</taxon>
        <taxon>Dikarya</taxon>
        <taxon>Ascomycota</taxon>
        <taxon>Pezizomycotina</taxon>
        <taxon>Sordariomycetes</taxon>
        <taxon>Hypocreomycetidae</taxon>
        <taxon>Microascales</taxon>
        <taxon>Microascaceae</taxon>
        <taxon>Parascedosporium</taxon>
    </lineage>
</organism>
<keyword evidence="13 18" id="KW-0472">Membrane</keyword>
<evidence type="ECO:0000256" key="3">
    <source>
        <dbReference type="ARBA" id="ARBA00005119"/>
    </source>
</evidence>
<evidence type="ECO:0000256" key="10">
    <source>
        <dbReference type="ARBA" id="ARBA00022695"/>
    </source>
</evidence>
<evidence type="ECO:0000313" key="20">
    <source>
        <dbReference type="Proteomes" id="UP000838763"/>
    </source>
</evidence>
<keyword evidence="14" id="KW-0594">Phospholipid biosynthesis</keyword>
<keyword evidence="7" id="KW-0444">Lipid biosynthesis</keyword>
<accession>A0A9P1GZG6</accession>
<evidence type="ECO:0000256" key="17">
    <source>
        <dbReference type="SAM" id="MobiDB-lite"/>
    </source>
</evidence>
<keyword evidence="20" id="KW-1185">Reference proteome</keyword>
<evidence type="ECO:0000256" key="11">
    <source>
        <dbReference type="ARBA" id="ARBA00022989"/>
    </source>
</evidence>
<evidence type="ECO:0000256" key="5">
    <source>
        <dbReference type="ARBA" id="ARBA00010185"/>
    </source>
</evidence>
<feature type="transmembrane region" description="Helical" evidence="18">
    <location>
        <begin position="131"/>
        <end position="153"/>
    </location>
</feature>
<evidence type="ECO:0000256" key="6">
    <source>
        <dbReference type="ARBA" id="ARBA00012487"/>
    </source>
</evidence>
<dbReference type="PANTHER" id="PTHR13773:SF8">
    <property type="entry name" value="PHOSPHATIDATE CYTIDYLYLTRANSFERASE, PHOTORECEPTOR-SPECIFIC"/>
    <property type="match status" value="1"/>
</dbReference>
<evidence type="ECO:0000256" key="8">
    <source>
        <dbReference type="ARBA" id="ARBA00022679"/>
    </source>
</evidence>
<keyword evidence="15" id="KW-1208">Phospholipid metabolism</keyword>
<dbReference type="InterPro" id="IPR000374">
    <property type="entry name" value="PC_trans"/>
</dbReference>
<sequence>MATCFGGTLKRATNGDRRSSFSDVSEDAGSPTRLRAESQLQKISERHDTLRNVGGALRLLSALFNSQGDARAPARWEEQRQVMSRAAAEPTLAEKQEEYNKKKANFMTRTFWTFIMMAGFFSALFMGHIYIIVIITAIQIISFSEVIAIASIPSKARLLRSTKSLNWYWLATTMYFLYGETVIYYFKHIVLVDKMLLPLATHHRFISFILYVFGFVFFVASLQAGNYKFQFTQFAWTHMALYLIVVQAHFIMNNIFEGLIWFFLPASLVITNDIWAYICGITFGRTQLIKISPKKTVEGFVGAWIMTVFFGIILTNILTRSSYFICPVTNLGANIFTGLRCTPNPVFIPKTYQLPQYFFLKENTVISFEITPMQFHTLVLATFASLIAPFGGFFASGLKRTFKIKDFGQSIPGHGGMTDRMDCQFIMGFFSFMYYHTFIALHKVKLGTVMEMAITGLTVDEQIELVRGMGRYLANQEVFGEKFGPPWLCFQTRFPVTGEPLFHDEDDGPLIPASSTGTSVRRLALEFPKVHPNRDLVIFLTANDVIAGLAAAERIYQDEELAEAKVLCNQGGRVVVWHRRLDLLEIGEQLDFVEELLQEHHTIDILINNASVCYEASNIFNVSRTLQINFRSPVDLCSILGLQFNRGGAIVNLSCRLADATTFSDERAQELREVTTYRELNALITRYRDAVDVDRVEEEGWSILPYIMSKAFLVAFTRILVNEEILPDGVSAWACCPGVVRGGNYPEEDQAEFMEPSEAAKGPVMLALGTMPGIAEAPNGSYWIDGEVVEW</sequence>
<dbReference type="SUPFAM" id="SSF51735">
    <property type="entry name" value="NAD(P)-binding Rossmann-fold domains"/>
    <property type="match status" value="1"/>
</dbReference>
<feature type="transmembrane region" description="Helical" evidence="18">
    <location>
        <begin position="299"/>
        <end position="318"/>
    </location>
</feature>
<comment type="catalytic activity">
    <reaction evidence="1 16">
        <text>a 1,2-diacyl-sn-glycero-3-phosphate + CTP + H(+) = a CDP-1,2-diacyl-sn-glycerol + diphosphate</text>
        <dbReference type="Rhea" id="RHEA:16229"/>
        <dbReference type="ChEBI" id="CHEBI:15378"/>
        <dbReference type="ChEBI" id="CHEBI:33019"/>
        <dbReference type="ChEBI" id="CHEBI:37563"/>
        <dbReference type="ChEBI" id="CHEBI:58332"/>
        <dbReference type="ChEBI" id="CHEBI:58608"/>
        <dbReference type="EC" id="2.7.7.41"/>
    </reaction>
</comment>
<dbReference type="GO" id="GO:0008654">
    <property type="term" value="P:phospholipid biosynthetic process"/>
    <property type="evidence" value="ECO:0007669"/>
    <property type="project" value="UniProtKB-KW"/>
</dbReference>
<evidence type="ECO:0000256" key="15">
    <source>
        <dbReference type="ARBA" id="ARBA00023264"/>
    </source>
</evidence>
<protein>
    <recommendedName>
        <fullName evidence="6 16">Phosphatidate cytidylyltransferase</fullName>
        <ecNumber evidence="6 16">2.7.7.41</ecNumber>
    </recommendedName>
</protein>
<keyword evidence="9 16" id="KW-0812">Transmembrane</keyword>
<evidence type="ECO:0000256" key="7">
    <source>
        <dbReference type="ARBA" id="ARBA00022516"/>
    </source>
</evidence>
<dbReference type="PROSITE" id="PS01315">
    <property type="entry name" value="CDS"/>
    <property type="match status" value="1"/>
</dbReference>
<dbReference type="OrthoDB" id="10260889at2759"/>
<comment type="pathway">
    <text evidence="4">Lipid metabolism.</text>
</comment>
<dbReference type="Gene3D" id="3.40.50.720">
    <property type="entry name" value="NAD(P)-binding Rossmann-like Domain"/>
    <property type="match status" value="1"/>
</dbReference>
<feature type="region of interest" description="Disordered" evidence="17">
    <location>
        <begin position="1"/>
        <end position="35"/>
    </location>
</feature>
<name>A0A9P1GZG6_9PEZI</name>
<dbReference type="Pfam" id="PF00106">
    <property type="entry name" value="adh_short"/>
    <property type="match status" value="1"/>
</dbReference>
<feature type="transmembrane region" description="Helical" evidence="18">
    <location>
        <begin position="205"/>
        <end position="222"/>
    </location>
</feature>
<dbReference type="PANTHER" id="PTHR13773">
    <property type="entry name" value="PHOSPHATIDATE CYTIDYLYLTRANSFERASE"/>
    <property type="match status" value="1"/>
</dbReference>
<feature type="transmembrane region" description="Helical" evidence="18">
    <location>
        <begin position="165"/>
        <end position="185"/>
    </location>
</feature>
<dbReference type="AlphaFoldDB" id="A0A9P1GZG6"/>
<keyword evidence="11 18" id="KW-1133">Transmembrane helix</keyword>
<comment type="pathway">
    <text evidence="3 16">Phospholipid metabolism; CDP-diacylglycerol biosynthesis; CDP-diacylglycerol from sn-glycerol 3-phosphate: step 3/3.</text>
</comment>
<dbReference type="InterPro" id="IPR036291">
    <property type="entry name" value="NAD(P)-bd_dom_sf"/>
</dbReference>